<protein>
    <submittedName>
        <fullName evidence="2">GLPGLI family protein</fullName>
    </submittedName>
</protein>
<comment type="caution">
    <text evidence="2">The sequence shown here is derived from an EMBL/GenBank/DDBJ whole genome shotgun (WGS) entry which is preliminary data.</text>
</comment>
<evidence type="ECO:0000313" key="3">
    <source>
        <dbReference type="Proteomes" id="UP000320042"/>
    </source>
</evidence>
<dbReference type="RefSeq" id="WP_146383010.1">
    <property type="nucleotide sequence ID" value="NZ_VOEJ01000008.1"/>
</dbReference>
<keyword evidence="3" id="KW-1185">Reference proteome</keyword>
<reference evidence="2 3" key="1">
    <citation type="submission" date="2019-07" db="EMBL/GenBank/DDBJ databases">
        <authorList>
            <person name="Kim J."/>
        </authorList>
    </citation>
    <scope>NUCLEOTIDE SEQUENCE [LARGE SCALE GENOMIC DNA]</scope>
    <source>
        <strain evidence="3">dk17</strain>
    </source>
</reference>
<dbReference type="Pfam" id="PF09697">
    <property type="entry name" value="Porph_ging"/>
    <property type="match status" value="1"/>
</dbReference>
<organism evidence="2 3">
    <name type="scientific">Mucilaginibacter pallidiroseus</name>
    <dbReference type="NCBI Taxonomy" id="2599295"/>
    <lineage>
        <taxon>Bacteria</taxon>
        <taxon>Pseudomonadati</taxon>
        <taxon>Bacteroidota</taxon>
        <taxon>Sphingobacteriia</taxon>
        <taxon>Sphingobacteriales</taxon>
        <taxon>Sphingobacteriaceae</taxon>
        <taxon>Mucilaginibacter</taxon>
    </lineage>
</organism>
<accession>A0A563U3F4</accession>
<feature type="region of interest" description="Disordered" evidence="1">
    <location>
        <begin position="240"/>
        <end position="264"/>
    </location>
</feature>
<dbReference type="InterPro" id="IPR005901">
    <property type="entry name" value="GLPGLI"/>
</dbReference>
<dbReference type="EMBL" id="VOEJ01000008">
    <property type="protein sequence ID" value="TWR25853.1"/>
    <property type="molecule type" value="Genomic_DNA"/>
</dbReference>
<sequence>MKNILFTVSACCAFLTVFAQKPEPAIGRATYEFIHIRDTTKSDKPFKETMSLLVGRNASVYKSLSKQQEQEALDKQIDGQVKSAVDPNKLSLTITGGGVHSDEEYYQFINDKKLFIEDQVVNYYLTEEALPVIKWHIQKDTMSFGALHAQKATTHFKGRDYEAWFCSELPFRTGPWQLNGLPGLILQAMDSKKEVMFNFKGFEDVSDKAIDITLPKDDIKTTVKDLAHLKEIRIKDPQGFAKATQGSGQQRMRSGNKPFGDIDPSRIASINVNKSTNTNSAVINNPIELREQKEN</sequence>
<dbReference type="NCBIfam" id="TIGR01200">
    <property type="entry name" value="GLPGLI"/>
    <property type="match status" value="1"/>
</dbReference>
<proteinExistence type="predicted"/>
<evidence type="ECO:0000256" key="1">
    <source>
        <dbReference type="SAM" id="MobiDB-lite"/>
    </source>
</evidence>
<dbReference type="OrthoDB" id="1440774at2"/>
<dbReference type="Proteomes" id="UP000320042">
    <property type="component" value="Unassembled WGS sequence"/>
</dbReference>
<dbReference type="AlphaFoldDB" id="A0A563U3F4"/>
<feature type="compositionally biased region" description="Polar residues" evidence="1">
    <location>
        <begin position="244"/>
        <end position="253"/>
    </location>
</feature>
<evidence type="ECO:0000313" key="2">
    <source>
        <dbReference type="EMBL" id="TWR25853.1"/>
    </source>
</evidence>
<name>A0A563U3F4_9SPHI</name>
<gene>
    <name evidence="2" type="ORF">FPZ43_16360</name>
</gene>